<dbReference type="GeneID" id="28830325"/>
<evidence type="ECO:0000313" key="2">
    <source>
        <dbReference type="EMBL" id="KUJ10121.1"/>
    </source>
</evidence>
<dbReference type="STRING" id="149040.A0A132BCM0"/>
<dbReference type="Proteomes" id="UP000070700">
    <property type="component" value="Unassembled WGS sequence"/>
</dbReference>
<sequence length="132" mass="15351">MLETDAPKVDGEAFFITNAKPLPAWTLFRKVWAAVGDRSTEGEVWCVPAWFSVGLGTVLEWLFWLFSFGTRTPPDFRSHTLRWINEERTFSIDFARERLGYQHKDDIDQSSQCIKDGVAWALMQNRDFCKNK</sequence>
<dbReference type="KEGG" id="psco:LY89DRAFT_740515"/>
<evidence type="ECO:0008006" key="4">
    <source>
        <dbReference type="Google" id="ProtNLM"/>
    </source>
</evidence>
<dbReference type="Gene3D" id="3.40.50.720">
    <property type="entry name" value="NAD(P)-binding Rossmann-like Domain"/>
    <property type="match status" value="1"/>
</dbReference>
<evidence type="ECO:0000313" key="3">
    <source>
        <dbReference type="Proteomes" id="UP000070700"/>
    </source>
</evidence>
<keyword evidence="3" id="KW-1185">Reference proteome</keyword>
<gene>
    <name evidence="2" type="ORF">LY89DRAFT_740515</name>
</gene>
<keyword evidence="1" id="KW-1133">Transmembrane helix</keyword>
<reference evidence="2 3" key="1">
    <citation type="submission" date="2015-10" db="EMBL/GenBank/DDBJ databases">
        <title>Full genome of DAOMC 229536 Phialocephala scopiformis, a fungal endophyte of spruce producing the potent anti-insectan compound rugulosin.</title>
        <authorList>
            <consortium name="DOE Joint Genome Institute"/>
            <person name="Walker A.K."/>
            <person name="Frasz S.L."/>
            <person name="Seifert K.A."/>
            <person name="Miller J.D."/>
            <person name="Mondo S.J."/>
            <person name="Labutti K."/>
            <person name="Lipzen A."/>
            <person name="Dockter R."/>
            <person name="Kennedy M."/>
            <person name="Grigoriev I.V."/>
            <person name="Spatafora J.W."/>
        </authorList>
    </citation>
    <scope>NUCLEOTIDE SEQUENCE [LARGE SCALE GENOMIC DNA]</scope>
    <source>
        <strain evidence="2 3">CBS 120377</strain>
    </source>
</reference>
<dbReference type="OrthoDB" id="10058185at2759"/>
<feature type="transmembrane region" description="Helical" evidence="1">
    <location>
        <begin position="49"/>
        <end position="68"/>
    </location>
</feature>
<keyword evidence="1" id="KW-0812">Transmembrane</keyword>
<organism evidence="2 3">
    <name type="scientific">Mollisia scopiformis</name>
    <name type="common">Conifer needle endophyte fungus</name>
    <name type="synonym">Phialocephala scopiformis</name>
    <dbReference type="NCBI Taxonomy" id="149040"/>
    <lineage>
        <taxon>Eukaryota</taxon>
        <taxon>Fungi</taxon>
        <taxon>Dikarya</taxon>
        <taxon>Ascomycota</taxon>
        <taxon>Pezizomycotina</taxon>
        <taxon>Leotiomycetes</taxon>
        <taxon>Helotiales</taxon>
        <taxon>Mollisiaceae</taxon>
        <taxon>Mollisia</taxon>
    </lineage>
</organism>
<protein>
    <recommendedName>
        <fullName evidence="4">3-beta hydroxysteroid dehydrogenase/isomerase domain-containing protein</fullName>
    </recommendedName>
</protein>
<dbReference type="EMBL" id="KQ947430">
    <property type="protein sequence ID" value="KUJ10121.1"/>
    <property type="molecule type" value="Genomic_DNA"/>
</dbReference>
<dbReference type="RefSeq" id="XP_018064476.1">
    <property type="nucleotide sequence ID" value="XM_018220599.1"/>
</dbReference>
<evidence type="ECO:0000256" key="1">
    <source>
        <dbReference type="SAM" id="Phobius"/>
    </source>
</evidence>
<proteinExistence type="predicted"/>
<dbReference type="InParanoid" id="A0A132BCM0"/>
<accession>A0A132BCM0</accession>
<keyword evidence="1" id="KW-0472">Membrane</keyword>
<name>A0A132BCM0_MOLSC</name>
<dbReference type="AlphaFoldDB" id="A0A132BCM0"/>